<feature type="transmembrane region" description="Helical" evidence="6">
    <location>
        <begin position="214"/>
        <end position="236"/>
    </location>
</feature>
<organism evidence="8">
    <name type="scientific">Mytilinidion resinicola</name>
    <dbReference type="NCBI Taxonomy" id="574789"/>
    <lineage>
        <taxon>Eukaryota</taxon>
        <taxon>Fungi</taxon>
        <taxon>Dikarya</taxon>
        <taxon>Ascomycota</taxon>
        <taxon>Pezizomycotina</taxon>
        <taxon>Dothideomycetes</taxon>
        <taxon>Pleosporomycetidae</taxon>
        <taxon>Mytilinidiales</taxon>
        <taxon>Mytilinidiaceae</taxon>
        <taxon>Mytilinidion</taxon>
    </lineage>
</organism>
<dbReference type="GO" id="GO:0016020">
    <property type="term" value="C:membrane"/>
    <property type="evidence" value="ECO:0007669"/>
    <property type="project" value="UniProtKB-SubCell"/>
</dbReference>
<dbReference type="GeneID" id="54457949"/>
<dbReference type="AlphaFoldDB" id="A0A6A6Y8Z9"/>
<sequence length="376" mass="41718">MGLPIMNRPATIYGCSISFQIVAWMAVALRLYTRYKMPKTLGWDDFFVTAAVITATVGSAIICLQPGAGLGQHMNTLSEKQLSDYFYYVFSANTCYIVSATLIKLSILLQYIRLFEESSSKWARKCCFIMLGVVTCWGIAFFFTQVCGCTPIKANWDLEIAGSHCVMFGSKEPKELFAAFASHAASNMFLDILILILPVPFLSTIRLEGKRKKGIISLLVIGGIVAIFSAIRLFSIAQHRVGTVPVVDLTYYSPPIFIFSSLEIQVAIICASTPVFWPMLESINLGKIFVTQEVEVVTESREMASPSEERDLGILRSASSQQSLKGRDSYDKKDYQNDWAVPDFLDAGADRDNDATYGVSARRATTPFDPLKVLDK</sequence>
<evidence type="ECO:0000256" key="4">
    <source>
        <dbReference type="ARBA" id="ARBA00023136"/>
    </source>
</evidence>
<dbReference type="EMBL" id="MU003710">
    <property type="protein sequence ID" value="KAF2805170.1"/>
    <property type="molecule type" value="Genomic_DNA"/>
</dbReference>
<feature type="domain" description="Rhodopsin" evidence="7">
    <location>
        <begin position="29"/>
        <end position="281"/>
    </location>
</feature>
<evidence type="ECO:0000256" key="1">
    <source>
        <dbReference type="ARBA" id="ARBA00004141"/>
    </source>
</evidence>
<dbReference type="Pfam" id="PF20684">
    <property type="entry name" value="Fung_rhodopsin"/>
    <property type="match status" value="1"/>
</dbReference>
<evidence type="ECO:0000313" key="10">
    <source>
        <dbReference type="RefSeq" id="XP_033572134.1"/>
    </source>
</evidence>
<keyword evidence="2 6" id="KW-0812">Transmembrane</keyword>
<comment type="subcellular location">
    <subcellularLocation>
        <location evidence="1">Membrane</location>
        <topology evidence="1">Multi-pass membrane protein</topology>
    </subcellularLocation>
</comment>
<keyword evidence="9" id="KW-1185">Reference proteome</keyword>
<keyword evidence="4 6" id="KW-0472">Membrane</keyword>
<gene>
    <name evidence="8 10" type="ORF">BDZ99DRAFT_424428</name>
</gene>
<evidence type="ECO:0000313" key="9">
    <source>
        <dbReference type="Proteomes" id="UP000504636"/>
    </source>
</evidence>
<dbReference type="OrthoDB" id="61113at2759"/>
<evidence type="ECO:0000259" key="7">
    <source>
        <dbReference type="Pfam" id="PF20684"/>
    </source>
</evidence>
<comment type="similarity">
    <text evidence="5">Belongs to the SAT4 family.</text>
</comment>
<feature type="transmembrane region" description="Helical" evidence="6">
    <location>
        <begin position="176"/>
        <end position="202"/>
    </location>
</feature>
<feature type="transmembrane region" description="Helical" evidence="6">
    <location>
        <begin position="45"/>
        <end position="65"/>
    </location>
</feature>
<dbReference type="PANTHER" id="PTHR33048">
    <property type="entry name" value="PTH11-LIKE INTEGRAL MEMBRANE PROTEIN (AFU_ORTHOLOGUE AFUA_5G11245)"/>
    <property type="match status" value="1"/>
</dbReference>
<feature type="transmembrane region" description="Helical" evidence="6">
    <location>
        <begin position="85"/>
        <end position="105"/>
    </location>
</feature>
<evidence type="ECO:0000256" key="6">
    <source>
        <dbReference type="SAM" id="Phobius"/>
    </source>
</evidence>
<dbReference type="PANTHER" id="PTHR33048:SF47">
    <property type="entry name" value="INTEGRAL MEMBRANE PROTEIN-RELATED"/>
    <property type="match status" value="1"/>
</dbReference>
<evidence type="ECO:0000313" key="8">
    <source>
        <dbReference type="EMBL" id="KAF2805170.1"/>
    </source>
</evidence>
<keyword evidence="3 6" id="KW-1133">Transmembrane helix</keyword>
<proteinExistence type="inferred from homology"/>
<protein>
    <recommendedName>
        <fullName evidence="7">Rhodopsin domain-containing protein</fullName>
    </recommendedName>
</protein>
<reference evidence="8 10" key="1">
    <citation type="journal article" date="2020" name="Stud. Mycol.">
        <title>101 Dothideomycetes genomes: a test case for predicting lifestyles and emergence of pathogens.</title>
        <authorList>
            <person name="Haridas S."/>
            <person name="Albert R."/>
            <person name="Binder M."/>
            <person name="Bloem J."/>
            <person name="Labutti K."/>
            <person name="Salamov A."/>
            <person name="Andreopoulos B."/>
            <person name="Baker S."/>
            <person name="Barry K."/>
            <person name="Bills G."/>
            <person name="Bluhm B."/>
            <person name="Cannon C."/>
            <person name="Castanera R."/>
            <person name="Culley D."/>
            <person name="Daum C."/>
            <person name="Ezra D."/>
            <person name="Gonzalez J."/>
            <person name="Henrissat B."/>
            <person name="Kuo A."/>
            <person name="Liang C."/>
            <person name="Lipzen A."/>
            <person name="Lutzoni F."/>
            <person name="Magnuson J."/>
            <person name="Mondo S."/>
            <person name="Nolan M."/>
            <person name="Ohm R."/>
            <person name="Pangilinan J."/>
            <person name="Park H.-J."/>
            <person name="Ramirez L."/>
            <person name="Alfaro M."/>
            <person name="Sun H."/>
            <person name="Tritt A."/>
            <person name="Yoshinaga Y."/>
            <person name="Zwiers L.-H."/>
            <person name="Turgeon B."/>
            <person name="Goodwin S."/>
            <person name="Spatafora J."/>
            <person name="Crous P."/>
            <person name="Grigoriev I."/>
        </authorList>
    </citation>
    <scope>NUCLEOTIDE SEQUENCE</scope>
    <source>
        <strain evidence="8 10">CBS 304.34</strain>
    </source>
</reference>
<feature type="transmembrane region" description="Helical" evidence="6">
    <location>
        <begin position="126"/>
        <end position="146"/>
    </location>
</feature>
<name>A0A6A6Y8Z9_9PEZI</name>
<reference evidence="10" key="2">
    <citation type="submission" date="2020-04" db="EMBL/GenBank/DDBJ databases">
        <authorList>
            <consortium name="NCBI Genome Project"/>
        </authorList>
    </citation>
    <scope>NUCLEOTIDE SEQUENCE</scope>
    <source>
        <strain evidence="10">CBS 304.34</strain>
    </source>
</reference>
<dbReference type="InterPro" id="IPR052337">
    <property type="entry name" value="SAT4-like"/>
</dbReference>
<dbReference type="RefSeq" id="XP_033572134.1">
    <property type="nucleotide sequence ID" value="XM_033717056.1"/>
</dbReference>
<evidence type="ECO:0000256" key="3">
    <source>
        <dbReference type="ARBA" id="ARBA00022989"/>
    </source>
</evidence>
<reference evidence="10" key="3">
    <citation type="submission" date="2025-04" db="UniProtKB">
        <authorList>
            <consortium name="RefSeq"/>
        </authorList>
    </citation>
    <scope>IDENTIFICATION</scope>
    <source>
        <strain evidence="10">CBS 304.34</strain>
    </source>
</reference>
<evidence type="ECO:0000256" key="2">
    <source>
        <dbReference type="ARBA" id="ARBA00022692"/>
    </source>
</evidence>
<feature type="transmembrane region" description="Helical" evidence="6">
    <location>
        <begin position="256"/>
        <end position="277"/>
    </location>
</feature>
<feature type="transmembrane region" description="Helical" evidence="6">
    <location>
        <begin position="12"/>
        <end position="33"/>
    </location>
</feature>
<dbReference type="Proteomes" id="UP000504636">
    <property type="component" value="Unplaced"/>
</dbReference>
<accession>A0A6A6Y8Z9</accession>
<evidence type="ECO:0000256" key="5">
    <source>
        <dbReference type="ARBA" id="ARBA00038359"/>
    </source>
</evidence>
<dbReference type="InterPro" id="IPR049326">
    <property type="entry name" value="Rhodopsin_dom_fungi"/>
</dbReference>